<gene>
    <name evidence="1" type="ORF">LVJ94_30485</name>
</gene>
<name>A0ABZ2KRC9_9BACT</name>
<protein>
    <submittedName>
        <fullName evidence="1">Uncharacterized protein</fullName>
    </submittedName>
</protein>
<dbReference type="Proteomes" id="UP001374803">
    <property type="component" value="Chromosome"/>
</dbReference>
<evidence type="ECO:0000313" key="2">
    <source>
        <dbReference type="Proteomes" id="UP001374803"/>
    </source>
</evidence>
<sequence length="274" mass="30348">MRGSLIASVAAVLAVSIGGCDDLEPAVQNPKNGGIPIDVSNENQTIVQGEVKELFGKKVTNWVVLDPTTKKVKAFKWTLPVTAVENVPANIQSDVRFWMKLPKEFTDQTLFTGMSYDILPHGHAPAGIYNVPHWENHFITFTQEESVAIDCRNAIFPADKLLPPEPGWFYIPPPDNCIPGMGFHAVSALLPEFNQEKFTRSFLPDYYNGKLASLESKASSEFLSKRESFVIPAPNVPMPKATIIPTKVVVTWDRPSDTHIWAMTDFVDATVLPP</sequence>
<dbReference type="RefSeq" id="WP_394830846.1">
    <property type="nucleotide sequence ID" value="NZ_CP089929.1"/>
</dbReference>
<accession>A0ABZ2KRC9</accession>
<proteinExistence type="predicted"/>
<dbReference type="PROSITE" id="PS51257">
    <property type="entry name" value="PROKAR_LIPOPROTEIN"/>
    <property type="match status" value="1"/>
</dbReference>
<reference evidence="1" key="1">
    <citation type="submission" date="2021-12" db="EMBL/GenBank/DDBJ databases">
        <title>Discovery of the Pendulisporaceae a myxobacterial family with distinct sporulation behavior and unique specialized metabolism.</title>
        <authorList>
            <person name="Garcia R."/>
            <person name="Popoff A."/>
            <person name="Bader C.D."/>
            <person name="Loehr J."/>
            <person name="Walesch S."/>
            <person name="Walt C."/>
            <person name="Boldt J."/>
            <person name="Bunk B."/>
            <person name="Haeckl F.J.F.P.J."/>
            <person name="Gunesch A.P."/>
            <person name="Birkelbach J."/>
            <person name="Nuebel U."/>
            <person name="Pietschmann T."/>
            <person name="Bach T."/>
            <person name="Mueller R."/>
        </authorList>
    </citation>
    <scope>NUCLEOTIDE SEQUENCE</scope>
    <source>
        <strain evidence="1">MSr11367</strain>
    </source>
</reference>
<keyword evidence="2" id="KW-1185">Reference proteome</keyword>
<organism evidence="1 2">
    <name type="scientific">Pendulispora rubella</name>
    <dbReference type="NCBI Taxonomy" id="2741070"/>
    <lineage>
        <taxon>Bacteria</taxon>
        <taxon>Pseudomonadati</taxon>
        <taxon>Myxococcota</taxon>
        <taxon>Myxococcia</taxon>
        <taxon>Myxococcales</taxon>
        <taxon>Sorangiineae</taxon>
        <taxon>Pendulisporaceae</taxon>
        <taxon>Pendulispora</taxon>
    </lineage>
</organism>
<dbReference type="EMBL" id="CP089983">
    <property type="protein sequence ID" value="WXB01236.1"/>
    <property type="molecule type" value="Genomic_DNA"/>
</dbReference>
<evidence type="ECO:0000313" key="1">
    <source>
        <dbReference type="EMBL" id="WXB01236.1"/>
    </source>
</evidence>